<protein>
    <submittedName>
        <fullName evidence="1">Uncharacterized protein</fullName>
    </submittedName>
</protein>
<sequence length="130" mass="13448">MAQRGDYLILKVLHTSVEAIIAETTSVNVDFTGEALETTSQDDGLNASFIAGKVSCTISGDFLYASTGANFTNLFTHMNAGTLVEVTMYRSSTAILEGDGVITSLSLGGGTSDSLTTGAFSIQCSGNMAT</sequence>
<organism evidence="1">
    <name type="scientific">marine sediment metagenome</name>
    <dbReference type="NCBI Taxonomy" id="412755"/>
    <lineage>
        <taxon>unclassified sequences</taxon>
        <taxon>metagenomes</taxon>
        <taxon>ecological metagenomes</taxon>
    </lineage>
</organism>
<comment type="caution">
    <text evidence="1">The sequence shown here is derived from an EMBL/GenBank/DDBJ whole genome shotgun (WGS) entry which is preliminary data.</text>
</comment>
<accession>A0A0F9J4F6</accession>
<dbReference type="EMBL" id="LAZR01012347">
    <property type="protein sequence ID" value="KKM27309.1"/>
    <property type="molecule type" value="Genomic_DNA"/>
</dbReference>
<evidence type="ECO:0000313" key="1">
    <source>
        <dbReference type="EMBL" id="KKM27309.1"/>
    </source>
</evidence>
<dbReference type="AlphaFoldDB" id="A0A0F9J4F6"/>
<reference evidence="1" key="1">
    <citation type="journal article" date="2015" name="Nature">
        <title>Complex archaea that bridge the gap between prokaryotes and eukaryotes.</title>
        <authorList>
            <person name="Spang A."/>
            <person name="Saw J.H."/>
            <person name="Jorgensen S.L."/>
            <person name="Zaremba-Niedzwiedzka K."/>
            <person name="Martijn J."/>
            <person name="Lind A.E."/>
            <person name="van Eijk R."/>
            <person name="Schleper C."/>
            <person name="Guy L."/>
            <person name="Ettema T.J."/>
        </authorList>
    </citation>
    <scope>NUCLEOTIDE SEQUENCE</scope>
</reference>
<proteinExistence type="predicted"/>
<gene>
    <name evidence="1" type="ORF">LCGC14_1576080</name>
</gene>
<name>A0A0F9J4F6_9ZZZZ</name>